<evidence type="ECO:0000313" key="3">
    <source>
        <dbReference type="Proteomes" id="UP000663842"/>
    </source>
</evidence>
<sequence>KNKTDIQKQKQPDQPDDDSQSYPTTTTSQYPATTTSTPTGSTIYMNKPLTVTRIQK</sequence>
<dbReference type="EMBL" id="CAJOBF010008563">
    <property type="protein sequence ID" value="CAF4258087.1"/>
    <property type="molecule type" value="Genomic_DNA"/>
</dbReference>
<feature type="non-terminal residue" evidence="2">
    <location>
        <position position="1"/>
    </location>
</feature>
<proteinExistence type="predicted"/>
<evidence type="ECO:0000256" key="1">
    <source>
        <dbReference type="SAM" id="MobiDB-lite"/>
    </source>
</evidence>
<organism evidence="2 3">
    <name type="scientific">Rotaria magnacalcarata</name>
    <dbReference type="NCBI Taxonomy" id="392030"/>
    <lineage>
        <taxon>Eukaryota</taxon>
        <taxon>Metazoa</taxon>
        <taxon>Spiralia</taxon>
        <taxon>Gnathifera</taxon>
        <taxon>Rotifera</taxon>
        <taxon>Eurotatoria</taxon>
        <taxon>Bdelloidea</taxon>
        <taxon>Philodinida</taxon>
        <taxon>Philodinidae</taxon>
        <taxon>Rotaria</taxon>
    </lineage>
</organism>
<dbReference type="Proteomes" id="UP000663842">
    <property type="component" value="Unassembled WGS sequence"/>
</dbReference>
<feature type="compositionally biased region" description="Basic and acidic residues" evidence="1">
    <location>
        <begin position="1"/>
        <end position="13"/>
    </location>
</feature>
<dbReference type="AlphaFoldDB" id="A0A820F3G5"/>
<protein>
    <submittedName>
        <fullName evidence="2">Uncharacterized protein</fullName>
    </submittedName>
</protein>
<reference evidence="2" key="1">
    <citation type="submission" date="2021-02" db="EMBL/GenBank/DDBJ databases">
        <authorList>
            <person name="Nowell W R."/>
        </authorList>
    </citation>
    <scope>NUCLEOTIDE SEQUENCE</scope>
</reference>
<comment type="caution">
    <text evidence="2">The sequence shown here is derived from an EMBL/GenBank/DDBJ whole genome shotgun (WGS) entry which is preliminary data.</text>
</comment>
<name>A0A820F3G5_9BILA</name>
<feature type="compositionally biased region" description="Low complexity" evidence="1">
    <location>
        <begin position="20"/>
        <end position="42"/>
    </location>
</feature>
<accession>A0A820F3G5</accession>
<gene>
    <name evidence="2" type="ORF">UXM345_LOCUS31118</name>
</gene>
<feature type="region of interest" description="Disordered" evidence="1">
    <location>
        <begin position="1"/>
        <end position="56"/>
    </location>
</feature>
<evidence type="ECO:0000313" key="2">
    <source>
        <dbReference type="EMBL" id="CAF4258087.1"/>
    </source>
</evidence>